<protein>
    <submittedName>
        <fullName evidence="2">Uncharacterized protein</fullName>
    </submittedName>
</protein>
<comment type="caution">
    <text evidence="2">The sequence shown here is derived from an EMBL/GenBank/DDBJ whole genome shotgun (WGS) entry which is preliminary data.</text>
</comment>
<keyword evidence="1" id="KW-0812">Transmembrane</keyword>
<evidence type="ECO:0000256" key="1">
    <source>
        <dbReference type="SAM" id="Phobius"/>
    </source>
</evidence>
<dbReference type="EMBL" id="AHAF01000003">
    <property type="protein sequence ID" value="EKU79175.1"/>
    <property type="molecule type" value="Genomic_DNA"/>
</dbReference>
<feature type="transmembrane region" description="Helical" evidence="1">
    <location>
        <begin position="6"/>
        <end position="27"/>
    </location>
</feature>
<name>K9DP79_9FIRM</name>
<dbReference type="PATRIC" id="fig|883156.3.peg.952"/>
<organism evidence="2 3">
    <name type="scientific">Veillonella seminalis ACS-216-V-Col6b</name>
    <dbReference type="NCBI Taxonomy" id="883156"/>
    <lineage>
        <taxon>Bacteria</taxon>
        <taxon>Bacillati</taxon>
        <taxon>Bacillota</taxon>
        <taxon>Negativicutes</taxon>
        <taxon>Veillonellales</taxon>
        <taxon>Veillonellaceae</taxon>
        <taxon>Veillonella</taxon>
    </lineage>
</organism>
<keyword evidence="3" id="KW-1185">Reference proteome</keyword>
<reference evidence="2 3" key="1">
    <citation type="submission" date="2012-09" db="EMBL/GenBank/DDBJ databases">
        <title>The Genome Sequence of Veillonella ratti ACS-216-V-COL6B.</title>
        <authorList>
            <consortium name="The Broad Institute Genome Sequencing Platform"/>
            <person name="Earl A."/>
            <person name="Ward D."/>
            <person name="Feldgarden M."/>
            <person name="Gevers D."/>
            <person name="Saerens B."/>
            <person name="Vaneechoutte M."/>
            <person name="Walker B."/>
            <person name="Young S.K."/>
            <person name="Zeng Q."/>
            <person name="Gargeya S."/>
            <person name="Fitzgerald M."/>
            <person name="Haas B."/>
            <person name="Abouelleil A."/>
            <person name="Alvarado L."/>
            <person name="Arachchi H.M."/>
            <person name="Berlin A."/>
            <person name="Chapman S.B."/>
            <person name="Goldberg J."/>
            <person name="Griggs A."/>
            <person name="Gujja S."/>
            <person name="Hansen M."/>
            <person name="Howarth C."/>
            <person name="Imamovic A."/>
            <person name="Larimer J."/>
            <person name="McCowen C."/>
            <person name="Montmayeur A."/>
            <person name="Murphy C."/>
            <person name="Neiman D."/>
            <person name="Pearson M."/>
            <person name="Priest M."/>
            <person name="Roberts A."/>
            <person name="Saif S."/>
            <person name="Shea T."/>
            <person name="Sisk P."/>
            <person name="Sykes S."/>
            <person name="Wortman J."/>
            <person name="Nusbaum C."/>
            <person name="Birren B."/>
        </authorList>
    </citation>
    <scope>NUCLEOTIDE SEQUENCE [LARGE SCALE GENOMIC DNA]</scope>
    <source>
        <strain evidence="2 3">ACS-216-V-Col6b</strain>
    </source>
</reference>
<dbReference type="RefSeq" id="WP_006555859.1">
    <property type="nucleotide sequence ID" value="NZ_JH992936.1"/>
</dbReference>
<evidence type="ECO:0000313" key="2">
    <source>
        <dbReference type="EMBL" id="EKU79175.1"/>
    </source>
</evidence>
<proteinExistence type="predicted"/>
<dbReference type="Proteomes" id="UP000009891">
    <property type="component" value="Unassembled WGS sequence"/>
</dbReference>
<dbReference type="AlphaFoldDB" id="K9DP79"/>
<evidence type="ECO:0000313" key="3">
    <source>
        <dbReference type="Proteomes" id="UP000009891"/>
    </source>
</evidence>
<dbReference type="STRING" id="883156.HMPREF9282_00972"/>
<keyword evidence="1" id="KW-1133">Transmembrane helix</keyword>
<dbReference type="eggNOG" id="ENOG5032SAJ">
    <property type="taxonomic scope" value="Bacteria"/>
</dbReference>
<dbReference type="HOGENOM" id="CLU_119490_0_0_9"/>
<gene>
    <name evidence="2" type="ORF">HMPREF9282_00972</name>
</gene>
<sequence length="182" mass="20180">MENKRLHYVLYAAIAVVLIIVCVGYYVNSNQKVSTPKVIPQPTMSNPAVLAKDIKVTEQQAKEIIKDIPYTKPVTSYTVIAPDVEQAAVKVSNDIKNKAPELPAVVIEPTDRTVVTPNTEKQRVEVYKINLDKPHKIKTGVTVLNDKIYPTVGYQAGRVEGLVQFEGTKIKGATVMYTVAQW</sequence>
<keyword evidence="1" id="KW-0472">Membrane</keyword>
<accession>K9DP79</accession>
<dbReference type="OrthoDB" id="1665626at2"/>